<proteinExistence type="predicted"/>
<dbReference type="AlphaFoldDB" id="A0A0E9XWZ1"/>
<evidence type="ECO:0000313" key="1">
    <source>
        <dbReference type="EMBL" id="JAI07195.1"/>
    </source>
</evidence>
<organism evidence="1">
    <name type="scientific">Anguilla anguilla</name>
    <name type="common">European freshwater eel</name>
    <name type="synonym">Muraena anguilla</name>
    <dbReference type="NCBI Taxonomy" id="7936"/>
    <lineage>
        <taxon>Eukaryota</taxon>
        <taxon>Metazoa</taxon>
        <taxon>Chordata</taxon>
        <taxon>Craniata</taxon>
        <taxon>Vertebrata</taxon>
        <taxon>Euteleostomi</taxon>
        <taxon>Actinopterygii</taxon>
        <taxon>Neopterygii</taxon>
        <taxon>Teleostei</taxon>
        <taxon>Anguilliformes</taxon>
        <taxon>Anguillidae</taxon>
        <taxon>Anguilla</taxon>
    </lineage>
</organism>
<sequence>MTHFYSYFILISMVFHL</sequence>
<reference evidence="1" key="1">
    <citation type="submission" date="2014-11" db="EMBL/GenBank/DDBJ databases">
        <authorList>
            <person name="Amaro Gonzalez C."/>
        </authorList>
    </citation>
    <scope>NUCLEOTIDE SEQUENCE</scope>
</reference>
<dbReference type="EMBL" id="GBXM01001383">
    <property type="protein sequence ID" value="JAI07195.1"/>
    <property type="molecule type" value="Transcribed_RNA"/>
</dbReference>
<reference evidence="1" key="2">
    <citation type="journal article" date="2015" name="Fish Shellfish Immunol.">
        <title>Early steps in the European eel (Anguilla anguilla)-Vibrio vulnificus interaction in the gills: Role of the RtxA13 toxin.</title>
        <authorList>
            <person name="Callol A."/>
            <person name="Pajuelo D."/>
            <person name="Ebbesson L."/>
            <person name="Teles M."/>
            <person name="MacKenzie S."/>
            <person name="Amaro C."/>
        </authorList>
    </citation>
    <scope>NUCLEOTIDE SEQUENCE</scope>
</reference>
<protein>
    <submittedName>
        <fullName evidence="1">Uncharacterized protein</fullName>
    </submittedName>
</protein>
<accession>A0A0E9XWZ1</accession>
<name>A0A0E9XWZ1_ANGAN</name>